<sequence length="386" mass="41247">MTATVDWMWFGNQAQVNATSGTPSTHAEADRIAGYNAVGNAQMKAVTIRGETRTITVDGRRAEAFATSYNTDSRGQDVTDSRMTYVSPQTGATVKTTITGFLSVRYQLTFPDGGTTEQTGVLIQMKNGDMFFRPSLDALPQWDGIDDLRAVKILSADPFDRNMYVATISFKPAIHDLPITCFAAGTLIATPSGERLVEDLRVGELVATRDNGLQPVRWAGRRNVTAAEIAANPGLAPVRIAAGALGPNLPARDLLVSQQHRVLVRSAVAARMFGAQELLVAAKHLAEVEGIDILWNADGVTYVHLMFAAHEVVVSNGAETESFYPGPQALLALGDAAEEIFTLFPQLRGAADDFPGARPFVAGRKARQLAARHAANGKPLASVGAS</sequence>
<dbReference type="SUPFAM" id="SSF51294">
    <property type="entry name" value="Hedgehog/intein (Hint) domain"/>
    <property type="match status" value="1"/>
</dbReference>
<proteinExistence type="predicted"/>
<dbReference type="Pfam" id="PF13403">
    <property type="entry name" value="Hint_2"/>
    <property type="match status" value="1"/>
</dbReference>
<accession>A0ABV7U1W0</accession>
<gene>
    <name evidence="2" type="ORF">ACFOM8_05975</name>
</gene>
<evidence type="ECO:0000259" key="1">
    <source>
        <dbReference type="Pfam" id="PF13403"/>
    </source>
</evidence>
<keyword evidence="3" id="KW-1185">Reference proteome</keyword>
<dbReference type="InterPro" id="IPR028992">
    <property type="entry name" value="Hedgehog/Intein_dom"/>
</dbReference>
<name>A0ABV7U1W0_9RHOB</name>
<reference evidence="3" key="1">
    <citation type="journal article" date="2019" name="Int. J. Syst. Evol. Microbiol.">
        <title>The Global Catalogue of Microorganisms (GCM) 10K type strain sequencing project: providing services to taxonomists for standard genome sequencing and annotation.</title>
        <authorList>
            <consortium name="The Broad Institute Genomics Platform"/>
            <consortium name="The Broad Institute Genome Sequencing Center for Infectious Disease"/>
            <person name="Wu L."/>
            <person name="Ma J."/>
        </authorList>
    </citation>
    <scope>NUCLEOTIDE SEQUENCE [LARGE SCALE GENOMIC DNA]</scope>
    <source>
        <strain evidence="3">KCTC 42473</strain>
    </source>
</reference>
<evidence type="ECO:0000313" key="2">
    <source>
        <dbReference type="EMBL" id="MFC3628991.1"/>
    </source>
</evidence>
<evidence type="ECO:0000313" key="3">
    <source>
        <dbReference type="Proteomes" id="UP001595539"/>
    </source>
</evidence>
<dbReference type="InterPro" id="IPR036844">
    <property type="entry name" value="Hint_dom_sf"/>
</dbReference>
<dbReference type="Gene3D" id="2.170.16.10">
    <property type="entry name" value="Hedgehog/Intein (Hint) domain"/>
    <property type="match status" value="1"/>
</dbReference>
<dbReference type="Proteomes" id="UP001595539">
    <property type="component" value="Unassembled WGS sequence"/>
</dbReference>
<organism evidence="2 3">
    <name type="scientific">Paracoccus angustae</name>
    <dbReference type="NCBI Taxonomy" id="1671480"/>
    <lineage>
        <taxon>Bacteria</taxon>
        <taxon>Pseudomonadati</taxon>
        <taxon>Pseudomonadota</taxon>
        <taxon>Alphaproteobacteria</taxon>
        <taxon>Rhodobacterales</taxon>
        <taxon>Paracoccaceae</taxon>
        <taxon>Paracoccus</taxon>
    </lineage>
</organism>
<feature type="domain" description="Hedgehog/Intein (Hint)" evidence="1">
    <location>
        <begin position="180"/>
        <end position="326"/>
    </location>
</feature>
<dbReference type="EMBL" id="JBHRXY010000003">
    <property type="protein sequence ID" value="MFC3628991.1"/>
    <property type="molecule type" value="Genomic_DNA"/>
</dbReference>
<protein>
    <submittedName>
        <fullName evidence="2">Hint domain-containing protein</fullName>
    </submittedName>
</protein>
<dbReference type="RefSeq" id="WP_377760235.1">
    <property type="nucleotide sequence ID" value="NZ_JBHRXY010000003.1"/>
</dbReference>
<comment type="caution">
    <text evidence="2">The sequence shown here is derived from an EMBL/GenBank/DDBJ whole genome shotgun (WGS) entry which is preliminary data.</text>
</comment>